<evidence type="ECO:0000256" key="3">
    <source>
        <dbReference type="ARBA" id="ARBA00012663"/>
    </source>
</evidence>
<keyword evidence="4" id="KW-0378">Hydrolase</keyword>
<evidence type="ECO:0000256" key="1">
    <source>
        <dbReference type="ARBA" id="ARBA00001231"/>
    </source>
</evidence>
<feature type="domain" description="Bacterial Glycosyl hydrolase family 3 C-terminal" evidence="7">
    <location>
        <begin position="386"/>
        <end position="532"/>
    </location>
</feature>
<dbReference type="InterPro" id="IPR050226">
    <property type="entry name" value="NagZ_Beta-hexosaminidase"/>
</dbReference>
<dbReference type="InterPro" id="IPR017853">
    <property type="entry name" value="GH"/>
</dbReference>
<dbReference type="STRING" id="167539.Pro_0133"/>
<dbReference type="OrthoDB" id="9805821at2"/>
<organism evidence="8 9">
    <name type="scientific">Prochlorococcus marinus (strain SARG / CCMP1375 / SS120)</name>
    <dbReference type="NCBI Taxonomy" id="167539"/>
    <lineage>
        <taxon>Bacteria</taxon>
        <taxon>Bacillati</taxon>
        <taxon>Cyanobacteriota</taxon>
        <taxon>Cyanophyceae</taxon>
        <taxon>Synechococcales</taxon>
        <taxon>Prochlorococcaceae</taxon>
        <taxon>Prochlorococcus</taxon>
    </lineage>
</organism>
<reference evidence="8 9" key="1">
    <citation type="journal article" date="2003" name="Proc. Natl. Acad. Sci. U.S.A.">
        <title>Genome sequence of the cyanobacterium Prochlorococcus marinus SS120, a nearly minimal oxyphototrophic genome.</title>
        <authorList>
            <person name="Dufresne A."/>
            <person name="Salanoubat M."/>
            <person name="Partensky F."/>
            <person name="Artiguenave F."/>
            <person name="Axmann I.M."/>
            <person name="Barbe V."/>
            <person name="Duprat S."/>
            <person name="Galperin M.Y."/>
            <person name="Koonin E.V."/>
            <person name="Le Gall F."/>
            <person name="Makarova K.S."/>
            <person name="Ostrowski M."/>
            <person name="Oztas S."/>
            <person name="Robert C."/>
            <person name="Rogozin I.B."/>
            <person name="Scanlan D.J."/>
            <person name="Tandeau de Marsac N."/>
            <person name="Weissenbach J."/>
            <person name="Wincker P."/>
            <person name="Wolf Y.I."/>
            <person name="Hess W.R."/>
        </authorList>
    </citation>
    <scope>NUCLEOTIDE SEQUENCE [LARGE SCALE GENOMIC DNA]</scope>
    <source>
        <strain evidence="9">SARG / CCMP1375 / SS120</strain>
    </source>
</reference>
<dbReference type="PATRIC" id="fig|167539.5.peg.139"/>
<comment type="similarity">
    <text evidence="2">Belongs to the glycosyl hydrolase 3 family.</text>
</comment>
<dbReference type="AlphaFoldDB" id="Q7VE80"/>
<dbReference type="RefSeq" id="WP_011124288.1">
    <property type="nucleotide sequence ID" value="NC_005042.1"/>
</dbReference>
<evidence type="ECO:0000259" key="6">
    <source>
        <dbReference type="Pfam" id="PF00933"/>
    </source>
</evidence>
<dbReference type="eggNOG" id="COG1472">
    <property type="taxonomic scope" value="Bacteria"/>
</dbReference>
<dbReference type="GO" id="GO:0004563">
    <property type="term" value="F:beta-N-acetylhexosaminidase activity"/>
    <property type="evidence" value="ECO:0007669"/>
    <property type="project" value="UniProtKB-EC"/>
</dbReference>
<dbReference type="Pfam" id="PF18034">
    <property type="entry name" value="Bac_GH3_C"/>
    <property type="match status" value="1"/>
</dbReference>
<dbReference type="EnsemblBacteria" id="AAP99179">
    <property type="protein sequence ID" value="AAP99179"/>
    <property type="gene ID" value="Pro_0133"/>
</dbReference>
<accession>Q7VE80</accession>
<dbReference type="InterPro" id="IPR001764">
    <property type="entry name" value="Glyco_hydro_3_N"/>
</dbReference>
<dbReference type="KEGG" id="pma:Pro_0133"/>
<dbReference type="InterPro" id="IPR041518">
    <property type="entry name" value="Bac_GH3_C"/>
</dbReference>
<evidence type="ECO:0000256" key="2">
    <source>
        <dbReference type="ARBA" id="ARBA00005336"/>
    </source>
</evidence>
<name>Q7VE80_PROMA</name>
<protein>
    <recommendedName>
        <fullName evidence="3">beta-N-acetylhexosaminidase</fullName>
        <ecNumber evidence="3">3.2.1.52</ecNumber>
    </recommendedName>
</protein>
<dbReference type="PANTHER" id="PTHR30480">
    <property type="entry name" value="BETA-HEXOSAMINIDASE-RELATED"/>
    <property type="match status" value="1"/>
</dbReference>
<dbReference type="HOGENOM" id="CLU_008392_5_4_3"/>
<dbReference type="GO" id="GO:0005975">
    <property type="term" value="P:carbohydrate metabolic process"/>
    <property type="evidence" value="ECO:0007669"/>
    <property type="project" value="InterPro"/>
</dbReference>
<dbReference type="EC" id="3.2.1.52" evidence="3"/>
<evidence type="ECO:0000313" key="9">
    <source>
        <dbReference type="Proteomes" id="UP000001420"/>
    </source>
</evidence>
<evidence type="ECO:0000256" key="5">
    <source>
        <dbReference type="ARBA" id="ARBA00023295"/>
    </source>
</evidence>
<evidence type="ECO:0000259" key="7">
    <source>
        <dbReference type="Pfam" id="PF18034"/>
    </source>
</evidence>
<gene>
    <name evidence="8" type="primary">cglX</name>
    <name evidence="8" type="ordered locus">Pro_0133</name>
</gene>
<dbReference type="SUPFAM" id="SSF51445">
    <property type="entry name" value="(Trans)glycosidases"/>
    <property type="match status" value="1"/>
</dbReference>
<evidence type="ECO:0000256" key="4">
    <source>
        <dbReference type="ARBA" id="ARBA00022801"/>
    </source>
</evidence>
<feature type="domain" description="Glycoside hydrolase family 3 N-terminal" evidence="6">
    <location>
        <begin position="9"/>
        <end position="333"/>
    </location>
</feature>
<dbReference type="GO" id="GO:0009254">
    <property type="term" value="P:peptidoglycan turnover"/>
    <property type="evidence" value="ECO:0007669"/>
    <property type="project" value="TreeGrafter"/>
</dbReference>
<dbReference type="Gene3D" id="3.40.50.10870">
    <property type="entry name" value="Glycosyl hydrolase family 3"/>
    <property type="match status" value="1"/>
</dbReference>
<keyword evidence="5 8" id="KW-0326">Glycosidase</keyword>
<proteinExistence type="inferred from homology"/>
<sequence>MSSPLRKDLRQKVAQLVVVRASGHALDSQRKYPSWELSNSELKTLLEEGVGGVILHGGTVHEIKDRCNKLSTWSNQPILLCADVEEGVGQRFEGGSWMPPPMALGLRYLKNPKEALLLAQEYGKCIGAQARRCGLNWVLAPVCDVNSDPLNPVINMRAWGCNPNTVSALVCAFHRGLVSEGVLSCAKHFPGHGHTQVDSHLELPIVESDIARLEEIELIPFKALIEQGVNSVMSAHILFQAIDPTSLATFSEKILSGLLRDEIGFEGMVVTDALVMQAISHRYGSGEAAVMAFEAGADLILMPLEPVQAIDAIVEALLSGRIPFEKLEYSLERRNREMSKLNIISKNSIEEDYSFQIGEEFEQSKELSLVDNIIDISIETRNDSNFQYSPDLVNLIRIDDLLPCPYLSSSSPALRIPSQFGCKNVIYHPLGVSPWQDKPMEPLEIDRFNQGPFLLQLFVRGNPFRGNKDANEPWVEVVEQLQQKNILSGLVVYGSFYFWEKLLVVLKSSIPAAYSPGQMQAAQQKILDFLFKANKNQFTEKNNRVEFTN</sequence>
<keyword evidence="9" id="KW-1185">Reference proteome</keyword>
<evidence type="ECO:0000313" key="8">
    <source>
        <dbReference type="EMBL" id="AAP99179.1"/>
    </source>
</evidence>
<dbReference type="CAZy" id="GH3">
    <property type="family name" value="Glycoside Hydrolase Family 3"/>
</dbReference>
<dbReference type="InterPro" id="IPR036962">
    <property type="entry name" value="Glyco_hydro_3_N_sf"/>
</dbReference>
<dbReference type="Proteomes" id="UP000001420">
    <property type="component" value="Chromosome"/>
</dbReference>
<dbReference type="Gene3D" id="3.20.20.300">
    <property type="entry name" value="Glycoside hydrolase, family 3, N-terminal domain"/>
    <property type="match status" value="1"/>
</dbReference>
<dbReference type="PANTHER" id="PTHR30480:SF13">
    <property type="entry name" value="BETA-HEXOSAMINIDASE"/>
    <property type="match status" value="1"/>
</dbReference>
<dbReference type="Pfam" id="PF00933">
    <property type="entry name" value="Glyco_hydro_3"/>
    <property type="match status" value="1"/>
</dbReference>
<dbReference type="EMBL" id="AE017126">
    <property type="protein sequence ID" value="AAP99179.1"/>
    <property type="molecule type" value="Genomic_DNA"/>
</dbReference>
<comment type="catalytic activity">
    <reaction evidence="1">
        <text>Hydrolysis of terminal non-reducing N-acetyl-D-hexosamine residues in N-acetyl-beta-D-hexosaminides.</text>
        <dbReference type="EC" id="3.2.1.52"/>
    </reaction>
</comment>